<keyword evidence="8" id="KW-0902">Two-component regulatory system</keyword>
<evidence type="ECO:0000256" key="6">
    <source>
        <dbReference type="ARBA" id="ARBA00022777"/>
    </source>
</evidence>
<dbReference type="Proteomes" id="UP000741013">
    <property type="component" value="Unassembled WGS sequence"/>
</dbReference>
<dbReference type="PANTHER" id="PTHR24421:SF10">
    <property type="entry name" value="NITRATE_NITRITE SENSOR PROTEIN NARQ"/>
    <property type="match status" value="1"/>
</dbReference>
<feature type="domain" description="Histidine kinase/HSP90-like ATPase" evidence="10">
    <location>
        <begin position="263"/>
        <end position="352"/>
    </location>
</feature>
<evidence type="ECO:0000256" key="8">
    <source>
        <dbReference type="ARBA" id="ARBA00023012"/>
    </source>
</evidence>
<evidence type="ECO:0000256" key="4">
    <source>
        <dbReference type="ARBA" id="ARBA00022679"/>
    </source>
</evidence>
<accession>A0ABS4PJ28</accession>
<dbReference type="CDD" id="cd16917">
    <property type="entry name" value="HATPase_UhpB-NarQ-NarX-like"/>
    <property type="match status" value="1"/>
</dbReference>
<comment type="caution">
    <text evidence="11">The sequence shown here is derived from an EMBL/GenBank/DDBJ whole genome shotgun (WGS) entry which is preliminary data.</text>
</comment>
<organism evidence="11 12">
    <name type="scientific">Amycolatopsis magusensis</name>
    <dbReference type="NCBI Taxonomy" id="882444"/>
    <lineage>
        <taxon>Bacteria</taxon>
        <taxon>Bacillati</taxon>
        <taxon>Actinomycetota</taxon>
        <taxon>Actinomycetes</taxon>
        <taxon>Pseudonocardiales</taxon>
        <taxon>Pseudonocardiaceae</taxon>
        <taxon>Amycolatopsis</taxon>
    </lineage>
</organism>
<dbReference type="InterPro" id="IPR050482">
    <property type="entry name" value="Sensor_HK_TwoCompSys"/>
</dbReference>
<sequence length="354" mass="37517">MNRWWPKGPAGDVVSAGLVLALVLTYTLAQDVPPGPWGLALIVLSCGVLAVRRRYPVPVAVATMLGVGLYYPLIGAGSPVLLTLMIALYTLSAQGYLRAAAVVAGITVVATLAGELASATRHVDDVAMVMLLGWIVAVLALGRLKRQVELGREEEARRRATEERLRIARELHDALGHHLSLITVQAGAALHANDPGQSTGALTAIKQAGREALRELRSTLDVLRTPVDSAPGLDRLDELFGHARAMGLTVTAELAEPRPVPPEIGLAAYRIVQEALTNAIRHSGASTVVVRVRYGDDGELRVEIEDNGSGGPITPGHGLRGMRERVRAAGGELTMPARDTGLAVHARLPIGGRR</sequence>
<evidence type="ECO:0000313" key="12">
    <source>
        <dbReference type="Proteomes" id="UP000741013"/>
    </source>
</evidence>
<dbReference type="Pfam" id="PF02518">
    <property type="entry name" value="HATPase_c"/>
    <property type="match status" value="1"/>
</dbReference>
<dbReference type="InterPro" id="IPR036890">
    <property type="entry name" value="HATPase_C_sf"/>
</dbReference>
<dbReference type="InterPro" id="IPR011712">
    <property type="entry name" value="Sig_transdc_His_kin_sub3_dim/P"/>
</dbReference>
<dbReference type="GO" id="GO:0016301">
    <property type="term" value="F:kinase activity"/>
    <property type="evidence" value="ECO:0007669"/>
    <property type="project" value="UniProtKB-KW"/>
</dbReference>
<dbReference type="EMBL" id="JAGGMS010000001">
    <property type="protein sequence ID" value="MBP2178869.1"/>
    <property type="molecule type" value="Genomic_DNA"/>
</dbReference>
<dbReference type="InterPro" id="IPR003594">
    <property type="entry name" value="HATPase_dom"/>
</dbReference>
<dbReference type="RefSeq" id="WP_209662542.1">
    <property type="nucleotide sequence ID" value="NZ_JAGGMS010000001.1"/>
</dbReference>
<evidence type="ECO:0000313" key="11">
    <source>
        <dbReference type="EMBL" id="MBP2178869.1"/>
    </source>
</evidence>
<name>A0ABS4PJ28_9PSEU</name>
<dbReference type="Gene3D" id="1.20.5.1930">
    <property type="match status" value="1"/>
</dbReference>
<keyword evidence="3" id="KW-0597">Phosphoprotein</keyword>
<keyword evidence="12" id="KW-1185">Reference proteome</keyword>
<keyword evidence="9" id="KW-0812">Transmembrane</keyword>
<gene>
    <name evidence="11" type="ORF">JOM49_000395</name>
</gene>
<evidence type="ECO:0000256" key="2">
    <source>
        <dbReference type="ARBA" id="ARBA00012438"/>
    </source>
</evidence>
<feature type="transmembrane region" description="Helical" evidence="9">
    <location>
        <begin position="96"/>
        <end position="114"/>
    </location>
</feature>
<dbReference type="SUPFAM" id="SSF55874">
    <property type="entry name" value="ATPase domain of HSP90 chaperone/DNA topoisomerase II/histidine kinase"/>
    <property type="match status" value="1"/>
</dbReference>
<keyword evidence="5" id="KW-0547">Nucleotide-binding</keyword>
<evidence type="ECO:0000259" key="10">
    <source>
        <dbReference type="SMART" id="SM00387"/>
    </source>
</evidence>
<dbReference type="EC" id="2.7.13.3" evidence="2"/>
<dbReference type="SMART" id="SM00387">
    <property type="entry name" value="HATPase_c"/>
    <property type="match status" value="1"/>
</dbReference>
<dbReference type="PANTHER" id="PTHR24421">
    <property type="entry name" value="NITRATE/NITRITE SENSOR PROTEIN NARX-RELATED"/>
    <property type="match status" value="1"/>
</dbReference>
<dbReference type="Pfam" id="PF07730">
    <property type="entry name" value="HisKA_3"/>
    <property type="match status" value="1"/>
</dbReference>
<keyword evidence="6 11" id="KW-0418">Kinase</keyword>
<reference evidence="11 12" key="1">
    <citation type="submission" date="2021-03" db="EMBL/GenBank/DDBJ databases">
        <title>Sequencing the genomes of 1000 actinobacteria strains.</title>
        <authorList>
            <person name="Klenk H.-P."/>
        </authorList>
    </citation>
    <scope>NUCLEOTIDE SEQUENCE [LARGE SCALE GENOMIC DNA]</scope>
    <source>
        <strain evidence="11 12">DSM 45510</strain>
    </source>
</reference>
<protein>
    <recommendedName>
        <fullName evidence="2">histidine kinase</fullName>
        <ecNumber evidence="2">2.7.13.3</ecNumber>
    </recommendedName>
</protein>
<evidence type="ECO:0000256" key="5">
    <source>
        <dbReference type="ARBA" id="ARBA00022741"/>
    </source>
</evidence>
<keyword evidence="7" id="KW-0067">ATP-binding</keyword>
<feature type="transmembrane region" description="Helical" evidence="9">
    <location>
        <begin position="126"/>
        <end position="144"/>
    </location>
</feature>
<keyword evidence="9" id="KW-0472">Membrane</keyword>
<evidence type="ECO:0000256" key="7">
    <source>
        <dbReference type="ARBA" id="ARBA00022840"/>
    </source>
</evidence>
<proteinExistence type="predicted"/>
<feature type="transmembrane region" description="Helical" evidence="9">
    <location>
        <begin position="69"/>
        <end position="89"/>
    </location>
</feature>
<evidence type="ECO:0000256" key="3">
    <source>
        <dbReference type="ARBA" id="ARBA00022553"/>
    </source>
</evidence>
<evidence type="ECO:0000256" key="1">
    <source>
        <dbReference type="ARBA" id="ARBA00000085"/>
    </source>
</evidence>
<dbReference type="InterPro" id="IPR055558">
    <property type="entry name" value="DUF7134"/>
</dbReference>
<keyword evidence="4" id="KW-0808">Transferase</keyword>
<evidence type="ECO:0000256" key="9">
    <source>
        <dbReference type="SAM" id="Phobius"/>
    </source>
</evidence>
<comment type="catalytic activity">
    <reaction evidence="1">
        <text>ATP + protein L-histidine = ADP + protein N-phospho-L-histidine.</text>
        <dbReference type="EC" id="2.7.13.3"/>
    </reaction>
</comment>
<dbReference type="Pfam" id="PF23539">
    <property type="entry name" value="DUF7134"/>
    <property type="match status" value="1"/>
</dbReference>
<dbReference type="Gene3D" id="3.30.565.10">
    <property type="entry name" value="Histidine kinase-like ATPase, C-terminal domain"/>
    <property type="match status" value="1"/>
</dbReference>
<keyword evidence="9" id="KW-1133">Transmembrane helix</keyword>